<dbReference type="InterPro" id="IPR011050">
    <property type="entry name" value="Pectin_lyase_fold/virulence"/>
</dbReference>
<dbReference type="SUPFAM" id="SSF51126">
    <property type="entry name" value="Pectin lyase-like"/>
    <property type="match status" value="1"/>
</dbReference>
<evidence type="ECO:0000256" key="4">
    <source>
        <dbReference type="RuleBase" id="RU361169"/>
    </source>
</evidence>
<evidence type="ECO:0000256" key="2">
    <source>
        <dbReference type="ARBA" id="ARBA00022801"/>
    </source>
</evidence>
<evidence type="ECO:0000256" key="1">
    <source>
        <dbReference type="ARBA" id="ARBA00008834"/>
    </source>
</evidence>
<dbReference type="InterPro" id="IPR006311">
    <property type="entry name" value="TAT_signal"/>
</dbReference>
<name>A0A918RG43_9GAMM</name>
<dbReference type="InterPro" id="IPR012334">
    <property type="entry name" value="Pectin_lyas_fold"/>
</dbReference>
<reference evidence="5" key="2">
    <citation type="submission" date="2020-09" db="EMBL/GenBank/DDBJ databases">
        <authorList>
            <person name="Sun Q."/>
            <person name="Kim S."/>
        </authorList>
    </citation>
    <scope>NUCLEOTIDE SEQUENCE</scope>
    <source>
        <strain evidence="5">KCTC 12711</strain>
    </source>
</reference>
<dbReference type="PANTHER" id="PTHR31339:SF9">
    <property type="entry name" value="PLASMIN AND FIBRONECTIN-BINDING PROTEIN A"/>
    <property type="match status" value="1"/>
</dbReference>
<evidence type="ECO:0000256" key="3">
    <source>
        <dbReference type="ARBA" id="ARBA00023295"/>
    </source>
</evidence>
<comment type="similarity">
    <text evidence="1 4">Belongs to the glycosyl hydrolase 28 family.</text>
</comment>
<keyword evidence="6" id="KW-1185">Reference proteome</keyword>
<reference evidence="5" key="1">
    <citation type="journal article" date="2014" name="Int. J. Syst. Evol. Microbiol.">
        <title>Complete genome sequence of Corynebacterium casei LMG S-19264T (=DSM 44701T), isolated from a smear-ripened cheese.</title>
        <authorList>
            <consortium name="US DOE Joint Genome Institute (JGI-PGF)"/>
            <person name="Walter F."/>
            <person name="Albersmeier A."/>
            <person name="Kalinowski J."/>
            <person name="Ruckert C."/>
        </authorList>
    </citation>
    <scope>NUCLEOTIDE SEQUENCE</scope>
    <source>
        <strain evidence="5">KCTC 12711</strain>
    </source>
</reference>
<dbReference type="GO" id="GO:0005975">
    <property type="term" value="P:carbohydrate metabolic process"/>
    <property type="evidence" value="ECO:0007669"/>
    <property type="project" value="InterPro"/>
</dbReference>
<comment type="caution">
    <text evidence="5">The sequence shown here is derived from an EMBL/GenBank/DDBJ whole genome shotgun (WGS) entry which is preliminary data.</text>
</comment>
<evidence type="ECO:0000313" key="5">
    <source>
        <dbReference type="EMBL" id="GGZ97621.1"/>
    </source>
</evidence>
<dbReference type="InterPro" id="IPR006626">
    <property type="entry name" value="PbH1"/>
</dbReference>
<dbReference type="AlphaFoldDB" id="A0A918RG43"/>
<accession>A0A918RG43</accession>
<dbReference type="Gene3D" id="2.160.20.10">
    <property type="entry name" value="Single-stranded right-handed beta-helix, Pectin lyase-like"/>
    <property type="match status" value="1"/>
</dbReference>
<protein>
    <submittedName>
        <fullName evidence="5">Glycoside hydrolase</fullName>
    </submittedName>
</protein>
<sequence>MPNNADIHRRQLLKGACAVAIGSSLPARRLHASDRDTQCNFDDAVEEIKTRLLPPSFPDQHYTITQFGAVGDATKLCTDAINNAIAACHEAGGGRVMIPAGIYRTGAIRLLSNVELHLKPGSELRFSQATEDYLPMVQTWFEGVELMNYQPHIFALNARNIAITGQGLLNGGATFDGWWSWRGPRSWKGAISGTSTGWQPGMPYQKTARNQLMQMAADDVPVNQRRFGDGHYLRSSMVEFNRCSNVLIEGVTIKDAPFWSVHPVLCRNVIAKSVTIHNPVGANADGIDPECCEDVWIDNCYFNNGDDCISIKSGRNHDGRRINTPSRNIIISDCHFESERSAISCGSESSGGIENVYVSNVVADKVFRLFRIKTNDQRGGYTHNIHLHSIKVHHALENLIEVQANFGEPLKDDPLELAAKQKHFPSIRGIHIHKLQCKKTQRALNIVGTQKTPVKALSLNSIQVNSAQKPNIVLWAPNAIATDTNINGTPLKLK</sequence>
<dbReference type="InterPro" id="IPR000743">
    <property type="entry name" value="Glyco_hydro_28"/>
</dbReference>
<keyword evidence="3 4" id="KW-0326">Glycosidase</keyword>
<dbReference type="PROSITE" id="PS51318">
    <property type="entry name" value="TAT"/>
    <property type="match status" value="1"/>
</dbReference>
<gene>
    <name evidence="5" type="ORF">GCM10008090_02410</name>
</gene>
<dbReference type="PANTHER" id="PTHR31339">
    <property type="entry name" value="PECTIN LYASE-RELATED"/>
    <property type="match status" value="1"/>
</dbReference>
<evidence type="ECO:0000313" key="6">
    <source>
        <dbReference type="Proteomes" id="UP000614811"/>
    </source>
</evidence>
<organism evidence="5 6">
    <name type="scientific">Arenicella chitinivorans</name>
    <dbReference type="NCBI Taxonomy" id="1329800"/>
    <lineage>
        <taxon>Bacteria</taxon>
        <taxon>Pseudomonadati</taxon>
        <taxon>Pseudomonadota</taxon>
        <taxon>Gammaproteobacteria</taxon>
        <taxon>Arenicellales</taxon>
        <taxon>Arenicellaceae</taxon>
        <taxon>Arenicella</taxon>
    </lineage>
</organism>
<dbReference type="Pfam" id="PF00295">
    <property type="entry name" value="Glyco_hydro_28"/>
    <property type="match status" value="1"/>
</dbReference>
<dbReference type="Proteomes" id="UP000614811">
    <property type="component" value="Unassembled WGS sequence"/>
</dbReference>
<proteinExistence type="inferred from homology"/>
<dbReference type="InterPro" id="IPR051801">
    <property type="entry name" value="GH28_Enzymes"/>
</dbReference>
<keyword evidence="2 4" id="KW-0378">Hydrolase</keyword>
<dbReference type="GO" id="GO:0004650">
    <property type="term" value="F:polygalacturonase activity"/>
    <property type="evidence" value="ECO:0007669"/>
    <property type="project" value="InterPro"/>
</dbReference>
<dbReference type="RefSeq" id="WP_189398181.1">
    <property type="nucleotide sequence ID" value="NZ_BMXA01000001.1"/>
</dbReference>
<dbReference type="EMBL" id="BMXA01000001">
    <property type="protein sequence ID" value="GGZ97621.1"/>
    <property type="molecule type" value="Genomic_DNA"/>
</dbReference>
<dbReference type="SMART" id="SM00710">
    <property type="entry name" value="PbH1"/>
    <property type="match status" value="3"/>
</dbReference>